<dbReference type="Proteomes" id="UP000180113">
    <property type="component" value="Unassembled WGS sequence"/>
</dbReference>
<dbReference type="GO" id="GO:0016787">
    <property type="term" value="F:hydrolase activity"/>
    <property type="evidence" value="ECO:0007669"/>
    <property type="project" value="UniProtKB-KW"/>
</dbReference>
<dbReference type="Proteomes" id="UP000179441">
    <property type="component" value="Unassembled WGS sequence"/>
</dbReference>
<accession>A0A0E3XR18</accession>
<dbReference type="GeneID" id="31680886"/>
<reference evidence="1 7" key="1">
    <citation type="submission" date="2016-10" db="EMBL/GenBank/DDBJ databases">
        <title>Evaluation of Human, Animal and Environmental Mycobacterium chelonae Isolates by Core Genome Phylogenomic Analysis, Targeted Gene Comparison, and Anti-microbial Susceptibility Patterns: A Tale of Mistaken Identities.</title>
        <authorList>
            <person name="Fogelson S.B."/>
            <person name="Camus A.C."/>
            <person name="Lorenz W."/>
            <person name="Vasireddy R."/>
            <person name="Vasireddy S."/>
            <person name="Smith T."/>
            <person name="Brown-Elliott B.A."/>
            <person name="Wallace R.J.Jr."/>
            <person name="Hasan N.A."/>
            <person name="Reischl U."/>
            <person name="Sanchez S."/>
        </authorList>
    </citation>
    <scope>NUCLEOTIDE SEQUENCE [LARGE SCALE GENOMIC DNA]</scope>
    <source>
        <strain evidence="1 7">42895</strain>
    </source>
</reference>
<dbReference type="HOGENOM" id="CLU_051636_0_0_11"/>
<protein>
    <submittedName>
        <fullName evidence="2">Metal-dependent hydrolase</fullName>
    </submittedName>
</protein>
<dbReference type="AlphaFoldDB" id="A0A0E3XR18"/>
<evidence type="ECO:0000313" key="1">
    <source>
        <dbReference type="EMBL" id="OHT50961.1"/>
    </source>
</evidence>
<dbReference type="PANTHER" id="PTHR39456:SF1">
    <property type="entry name" value="METAL-DEPENDENT HYDROLASE"/>
    <property type="match status" value="1"/>
</dbReference>
<dbReference type="EMBL" id="MLIS01000001">
    <property type="protein sequence ID" value="OHU80222.1"/>
    <property type="molecule type" value="Genomic_DNA"/>
</dbReference>
<name>A0A0E3XR18_MYCCH</name>
<dbReference type="EMBL" id="MLHW01000009">
    <property type="protein sequence ID" value="OHT50961.1"/>
    <property type="molecule type" value="Genomic_DNA"/>
</dbReference>
<dbReference type="Proteomes" id="UP000180043">
    <property type="component" value="Unassembled WGS sequence"/>
</dbReference>
<dbReference type="Proteomes" id="UP000317728">
    <property type="component" value="Chromosome"/>
</dbReference>
<dbReference type="RefSeq" id="WP_030097129.1">
    <property type="nucleotide sequence ID" value="NZ_BSAK01000012.1"/>
</dbReference>
<evidence type="ECO:0000313" key="5">
    <source>
        <dbReference type="Proteomes" id="UP000179441"/>
    </source>
</evidence>
<evidence type="ECO:0000313" key="7">
    <source>
        <dbReference type="Proteomes" id="UP000180113"/>
    </source>
</evidence>
<reference evidence="5 6" key="2">
    <citation type="submission" date="2016-10" db="EMBL/GenBank/DDBJ databases">
        <title>Evaluation of Human, Veterinary and Environmental Mycobacterium chelonae Isolates by Core Genome Phylogenomic Analysis, Targeted Gene Comparison, and Anti-microbial Susceptibility Patterns: A Tale of Mistaken Identities.</title>
        <authorList>
            <person name="Fogelson S.B."/>
            <person name="Camus A.C."/>
            <person name="Lorenz W."/>
            <person name="Vasireddy R."/>
            <person name="Vasireddy S."/>
            <person name="Smith T."/>
            <person name="Brown-Elliott B.A."/>
            <person name="Wallace R.J.Jr."/>
            <person name="Hasan N.A."/>
            <person name="Reischl U."/>
            <person name="Sanchez S."/>
        </authorList>
    </citation>
    <scope>NUCLEOTIDE SEQUENCE [LARGE SCALE GENOMIC DNA]</scope>
    <source>
        <strain evidence="2 6">15515</strain>
        <strain evidence="3 5">15518</strain>
    </source>
</reference>
<dbReference type="PANTHER" id="PTHR39456">
    <property type="entry name" value="METAL-DEPENDENT HYDROLASE"/>
    <property type="match status" value="1"/>
</dbReference>
<evidence type="ECO:0000313" key="6">
    <source>
        <dbReference type="Proteomes" id="UP000180043"/>
    </source>
</evidence>
<evidence type="ECO:0000313" key="2">
    <source>
        <dbReference type="EMBL" id="OHU47707.1"/>
    </source>
</evidence>
<dbReference type="OrthoDB" id="4760165at2"/>
<reference evidence="4 8" key="3">
    <citation type="submission" date="2019-06" db="EMBL/GenBank/DDBJ databases">
        <title>Whole geneome sequnce of Mycobacteroides chelonae M77 isolated from bovine milk from Meghalaya, India.</title>
        <authorList>
            <person name="Vise E."/>
            <person name="Das S."/>
            <person name="Garg A."/>
            <person name="Ghatak S."/>
            <person name="Shakuntala I."/>
            <person name="Milton A.A.P."/>
            <person name="Karam A."/>
            <person name="Sanjukta R."/>
            <person name="Puro K."/>
            <person name="Sen A."/>
        </authorList>
    </citation>
    <scope>NUCLEOTIDE SEQUENCE [LARGE SCALE GENOMIC DNA]</scope>
    <source>
        <strain evidence="4 8">M77</strain>
    </source>
</reference>
<organism evidence="2 6">
    <name type="scientific">Mycobacteroides chelonae</name>
    <name type="common">Mycobacterium chelonae</name>
    <dbReference type="NCBI Taxonomy" id="1774"/>
    <lineage>
        <taxon>Bacteria</taxon>
        <taxon>Bacillati</taxon>
        <taxon>Actinomycetota</taxon>
        <taxon>Actinomycetes</taxon>
        <taxon>Mycobacteriales</taxon>
        <taxon>Mycobacteriaceae</taxon>
        <taxon>Mycobacteroides</taxon>
    </lineage>
</organism>
<evidence type="ECO:0000313" key="3">
    <source>
        <dbReference type="EMBL" id="OHU80222.1"/>
    </source>
</evidence>
<gene>
    <name evidence="1" type="ORF">BKG62_08255</name>
    <name evidence="2" type="ORF">BKG82_25520</name>
    <name evidence="3" type="ORF">BKG84_19345</name>
    <name evidence="4" type="ORF">FJK96_17040</name>
</gene>
<keyword evidence="2" id="KW-0378">Hydrolase</keyword>
<dbReference type="Pfam" id="PF10118">
    <property type="entry name" value="Metal_hydrol"/>
    <property type="match status" value="1"/>
</dbReference>
<keyword evidence="5" id="KW-1185">Reference proteome</keyword>
<dbReference type="PIRSF" id="PIRSF007580">
    <property type="entry name" value="UCP07580"/>
    <property type="match status" value="1"/>
</dbReference>
<dbReference type="EMBL" id="CP041150">
    <property type="protein sequence ID" value="QDF71685.1"/>
    <property type="molecule type" value="Genomic_DNA"/>
</dbReference>
<sequence length="278" mass="32517">MDRPIKTRRIKFRYQPGSLDRHFVQGDLVSSHMMAMLSAVFPEGEEFFIRSVRRYSDQITDPELKKQVAGFIGQEMTHGREHRELNERLQEMGYPTAFVERLARRIFNFQTRNYPPIYTLAVTAALEHYTAVLAETLLTDQRALDMLGEGEVRSMLLWHAFEEAEHRCVTFDVYRAVGGSERLRIWVMRRTTIAFIYTTFFETVISLLRDKAAYNPVRLVKSIAALRHLPFLSREVRRRIGEYNRPGFHPNDSDNSELIEKWHAELFGENGQLTGHLH</sequence>
<evidence type="ECO:0000313" key="4">
    <source>
        <dbReference type="EMBL" id="QDF71685.1"/>
    </source>
</evidence>
<dbReference type="EMBL" id="MLIQ01000032">
    <property type="protein sequence ID" value="OHU47707.1"/>
    <property type="molecule type" value="Genomic_DNA"/>
</dbReference>
<proteinExistence type="predicted"/>
<evidence type="ECO:0000313" key="8">
    <source>
        <dbReference type="Proteomes" id="UP000317728"/>
    </source>
</evidence>
<dbReference type="InterPro" id="IPR016516">
    <property type="entry name" value="UCP07580"/>
</dbReference>
<dbReference type="PATRIC" id="fig|1774.35.peg.3286"/>